<proteinExistence type="predicted"/>
<dbReference type="STRING" id="1802223.A2358_00500"/>
<dbReference type="InterPro" id="IPR043731">
    <property type="entry name" value="DUF5674"/>
</dbReference>
<comment type="caution">
    <text evidence="1">The sequence shown here is derived from an EMBL/GenBank/DDBJ whole genome shotgun (WGS) entry which is preliminary data.</text>
</comment>
<evidence type="ECO:0000313" key="1">
    <source>
        <dbReference type="EMBL" id="OGZ79428.1"/>
    </source>
</evidence>
<dbReference type="Pfam" id="PF18924">
    <property type="entry name" value="DUF5674"/>
    <property type="match status" value="1"/>
</dbReference>
<dbReference type="AlphaFoldDB" id="A0A1G2IZ76"/>
<accession>A0A1G2IZ76</accession>
<name>A0A1G2IZ76_9BACT</name>
<sequence>MKIVKDKIEITELKEMAKRMYENLVKAVVDIKKEIVAVDAEMHVDLEQFLIEQENCEPKNLWGINIWQEKDGEEFIEFDSMINLKPGLGNRSRGVDNAEIREKIIKIVYKFVKK</sequence>
<protein>
    <submittedName>
        <fullName evidence="1">Uncharacterized protein</fullName>
    </submittedName>
</protein>
<reference evidence="1 2" key="1">
    <citation type="journal article" date="2016" name="Nat. Commun.">
        <title>Thousands of microbial genomes shed light on interconnected biogeochemical processes in an aquifer system.</title>
        <authorList>
            <person name="Anantharaman K."/>
            <person name="Brown C.T."/>
            <person name="Hug L.A."/>
            <person name="Sharon I."/>
            <person name="Castelle C.J."/>
            <person name="Probst A.J."/>
            <person name="Thomas B.C."/>
            <person name="Singh A."/>
            <person name="Wilkins M.J."/>
            <person name="Karaoz U."/>
            <person name="Brodie E.L."/>
            <person name="Williams K.H."/>
            <person name="Hubbard S.S."/>
            <person name="Banfield J.F."/>
        </authorList>
    </citation>
    <scope>NUCLEOTIDE SEQUENCE [LARGE SCALE GENOMIC DNA]</scope>
</reference>
<evidence type="ECO:0000313" key="2">
    <source>
        <dbReference type="Proteomes" id="UP000178650"/>
    </source>
</evidence>
<dbReference type="EMBL" id="MHPJ01000004">
    <property type="protein sequence ID" value="OGZ79428.1"/>
    <property type="molecule type" value="Genomic_DNA"/>
</dbReference>
<organism evidence="1 2">
    <name type="scientific">Candidatus Staskawiczbacteria bacterium RIFOXYB1_FULL_37_44</name>
    <dbReference type="NCBI Taxonomy" id="1802223"/>
    <lineage>
        <taxon>Bacteria</taxon>
        <taxon>Candidatus Staskawicziibacteriota</taxon>
    </lineage>
</organism>
<dbReference type="Proteomes" id="UP000178650">
    <property type="component" value="Unassembled WGS sequence"/>
</dbReference>
<gene>
    <name evidence="1" type="ORF">A2358_00500</name>
</gene>